<accession>A0A9P6H1U0</accession>
<dbReference type="PROSITE" id="PS50103">
    <property type="entry name" value="ZF_C3H1"/>
    <property type="match status" value="1"/>
</dbReference>
<dbReference type="GO" id="GO:0008270">
    <property type="term" value="F:zinc ion binding"/>
    <property type="evidence" value="ECO:0007669"/>
    <property type="project" value="UniProtKB-KW"/>
</dbReference>
<evidence type="ECO:0000256" key="2">
    <source>
        <dbReference type="ARBA" id="ARBA00022771"/>
    </source>
</evidence>
<keyword evidence="1 4" id="KW-0479">Metal-binding</keyword>
<dbReference type="PANTHER" id="PTHR11224:SF10">
    <property type="entry name" value="IP09428P-RELATED"/>
    <property type="match status" value="1"/>
</dbReference>
<keyword evidence="8" id="KW-1185">Reference proteome</keyword>
<dbReference type="GO" id="GO:0061630">
    <property type="term" value="F:ubiquitin protein ligase activity"/>
    <property type="evidence" value="ECO:0007669"/>
    <property type="project" value="InterPro"/>
</dbReference>
<dbReference type="InterPro" id="IPR000571">
    <property type="entry name" value="Znf_CCCH"/>
</dbReference>
<evidence type="ECO:0000256" key="4">
    <source>
        <dbReference type="PROSITE-ProRule" id="PRU00723"/>
    </source>
</evidence>
<dbReference type="GO" id="GO:0000209">
    <property type="term" value="P:protein polyubiquitination"/>
    <property type="evidence" value="ECO:0007669"/>
    <property type="project" value="InterPro"/>
</dbReference>
<proteinExistence type="predicted"/>
<evidence type="ECO:0000256" key="1">
    <source>
        <dbReference type="ARBA" id="ARBA00022723"/>
    </source>
</evidence>
<reference evidence="7" key="2">
    <citation type="submission" date="2020-11" db="EMBL/GenBank/DDBJ databases">
        <authorList>
            <consortium name="DOE Joint Genome Institute"/>
            <person name="Kuo A."/>
            <person name="Miyauchi S."/>
            <person name="Kiss E."/>
            <person name="Drula E."/>
            <person name="Kohler A."/>
            <person name="Sanchez-Garcia M."/>
            <person name="Andreopoulos B."/>
            <person name="Barry K.W."/>
            <person name="Bonito G."/>
            <person name="Buee M."/>
            <person name="Carver A."/>
            <person name="Chen C."/>
            <person name="Cichocki N."/>
            <person name="Clum A."/>
            <person name="Culley D."/>
            <person name="Crous P.W."/>
            <person name="Fauchery L."/>
            <person name="Girlanda M."/>
            <person name="Hayes R."/>
            <person name="Keri Z."/>
            <person name="Labutti K."/>
            <person name="Lipzen A."/>
            <person name="Lombard V."/>
            <person name="Magnuson J."/>
            <person name="Maillard F."/>
            <person name="Morin E."/>
            <person name="Murat C."/>
            <person name="Nolan M."/>
            <person name="Ohm R."/>
            <person name="Pangilinan J."/>
            <person name="Pereira M."/>
            <person name="Perotto S."/>
            <person name="Peter M."/>
            <person name="Riley R."/>
            <person name="Sitrit Y."/>
            <person name="Stielow B."/>
            <person name="Szollosi G."/>
            <person name="Zifcakova L."/>
            <person name="Stursova M."/>
            <person name="Spatafora J.W."/>
            <person name="Tedersoo L."/>
            <person name="Vaario L.-M."/>
            <person name="Yamada A."/>
            <person name="Yan M."/>
            <person name="Wang P."/>
            <person name="Xu J."/>
            <person name="Bruns T."/>
            <person name="Baldrian P."/>
            <person name="Vilgalys R."/>
            <person name="Henrissat B."/>
            <person name="Grigoriev I.V."/>
            <person name="Hibbett D."/>
            <person name="Nagy L.G."/>
            <person name="Martin F.M."/>
        </authorList>
    </citation>
    <scope>NUCLEOTIDE SEQUENCE</scope>
    <source>
        <strain evidence="7">UH-Tt-Lm1</strain>
    </source>
</reference>
<sequence length="375" mass="41769">MERPSTSKPRGICKYYETPRGCFAGKDCKFPTGRTRNSRRTIRIRHAGTTGLGIANAGIDAGFCTSMDPKGLVYPAPTRSALSAMTDRSLTASCHVLCVQCIRQWRHPNNRTDDAETTNISCPYCRVPSFFVTPSSQFYPKDHPRRAEIVAQYKASMARVPCRHFQNSPPNRRHCPFGRKCFYQHLNADGTPYIFPENSNPRQWIRARDLDDLSASLERLRRSIPEVFGNDPPHPEQRRRLANLALDVGRTLTRLNFPQPEVYNPLGILLAHHLTQLGEEQRDAAGGTDDNSTGDDQPRPEVADAILATSNSTVGRETRQAESSDDGEQGGESSDTDDGIVAGSSFNRSSPTPRRHLDSNGLYPRQSALHGRKHT</sequence>
<evidence type="ECO:0000256" key="5">
    <source>
        <dbReference type="SAM" id="MobiDB-lite"/>
    </source>
</evidence>
<evidence type="ECO:0000256" key="3">
    <source>
        <dbReference type="ARBA" id="ARBA00022833"/>
    </source>
</evidence>
<keyword evidence="2 4" id="KW-0863">Zinc-finger</keyword>
<dbReference type="SUPFAM" id="SSF57850">
    <property type="entry name" value="RING/U-box"/>
    <property type="match status" value="1"/>
</dbReference>
<feature type="zinc finger region" description="C3H1-type" evidence="4">
    <location>
        <begin position="156"/>
        <end position="188"/>
    </location>
</feature>
<dbReference type="InterPro" id="IPR045072">
    <property type="entry name" value="MKRN-like"/>
</dbReference>
<keyword evidence="3 4" id="KW-0862">Zinc</keyword>
<reference evidence="7" key="1">
    <citation type="journal article" date="2020" name="Nat. Commun.">
        <title>Large-scale genome sequencing of mycorrhizal fungi provides insights into the early evolution of symbiotic traits.</title>
        <authorList>
            <person name="Miyauchi S."/>
            <person name="Kiss E."/>
            <person name="Kuo A."/>
            <person name="Drula E."/>
            <person name="Kohler A."/>
            <person name="Sanchez-Garcia M."/>
            <person name="Morin E."/>
            <person name="Andreopoulos B."/>
            <person name="Barry K.W."/>
            <person name="Bonito G."/>
            <person name="Buee M."/>
            <person name="Carver A."/>
            <person name="Chen C."/>
            <person name="Cichocki N."/>
            <person name="Clum A."/>
            <person name="Culley D."/>
            <person name="Crous P.W."/>
            <person name="Fauchery L."/>
            <person name="Girlanda M."/>
            <person name="Hayes R.D."/>
            <person name="Keri Z."/>
            <person name="LaButti K."/>
            <person name="Lipzen A."/>
            <person name="Lombard V."/>
            <person name="Magnuson J."/>
            <person name="Maillard F."/>
            <person name="Murat C."/>
            <person name="Nolan M."/>
            <person name="Ohm R.A."/>
            <person name="Pangilinan J."/>
            <person name="Pereira M.F."/>
            <person name="Perotto S."/>
            <person name="Peter M."/>
            <person name="Pfister S."/>
            <person name="Riley R."/>
            <person name="Sitrit Y."/>
            <person name="Stielow J.B."/>
            <person name="Szollosi G."/>
            <person name="Zifcakova L."/>
            <person name="Stursova M."/>
            <person name="Spatafora J.W."/>
            <person name="Tedersoo L."/>
            <person name="Vaario L.M."/>
            <person name="Yamada A."/>
            <person name="Yan M."/>
            <person name="Wang P."/>
            <person name="Xu J."/>
            <person name="Bruns T."/>
            <person name="Baldrian P."/>
            <person name="Vilgalys R."/>
            <person name="Dunand C."/>
            <person name="Henrissat B."/>
            <person name="Grigoriev I.V."/>
            <person name="Hibbett D."/>
            <person name="Nagy L.G."/>
            <person name="Martin F.M."/>
        </authorList>
    </citation>
    <scope>NUCLEOTIDE SEQUENCE</scope>
    <source>
        <strain evidence="7">UH-Tt-Lm1</strain>
    </source>
</reference>
<name>A0A9P6H1U0_9AGAM</name>
<feature type="domain" description="C3H1-type" evidence="6">
    <location>
        <begin position="156"/>
        <end position="188"/>
    </location>
</feature>
<evidence type="ECO:0000313" key="7">
    <source>
        <dbReference type="EMBL" id="KAF9777287.1"/>
    </source>
</evidence>
<comment type="caution">
    <text evidence="7">The sequence shown here is derived from an EMBL/GenBank/DDBJ whole genome shotgun (WGS) entry which is preliminary data.</text>
</comment>
<gene>
    <name evidence="7" type="ORF">BJ322DRAFT_730510</name>
</gene>
<dbReference type="PANTHER" id="PTHR11224">
    <property type="entry name" value="MAKORIN-RELATED"/>
    <property type="match status" value="1"/>
</dbReference>
<dbReference type="AlphaFoldDB" id="A0A9P6H1U0"/>
<dbReference type="Proteomes" id="UP000736335">
    <property type="component" value="Unassembled WGS sequence"/>
</dbReference>
<organism evidence="7 8">
    <name type="scientific">Thelephora terrestris</name>
    <dbReference type="NCBI Taxonomy" id="56493"/>
    <lineage>
        <taxon>Eukaryota</taxon>
        <taxon>Fungi</taxon>
        <taxon>Dikarya</taxon>
        <taxon>Basidiomycota</taxon>
        <taxon>Agaricomycotina</taxon>
        <taxon>Agaricomycetes</taxon>
        <taxon>Thelephorales</taxon>
        <taxon>Thelephoraceae</taxon>
        <taxon>Thelephora</taxon>
    </lineage>
</organism>
<evidence type="ECO:0000313" key="8">
    <source>
        <dbReference type="Proteomes" id="UP000736335"/>
    </source>
</evidence>
<feature type="compositionally biased region" description="Acidic residues" evidence="5">
    <location>
        <begin position="323"/>
        <end position="338"/>
    </location>
</feature>
<evidence type="ECO:0000259" key="6">
    <source>
        <dbReference type="PROSITE" id="PS50103"/>
    </source>
</evidence>
<protein>
    <recommendedName>
        <fullName evidence="6">C3H1-type domain-containing protein</fullName>
    </recommendedName>
</protein>
<dbReference type="EMBL" id="WIUZ02000053">
    <property type="protein sequence ID" value="KAF9777287.1"/>
    <property type="molecule type" value="Genomic_DNA"/>
</dbReference>
<feature type="region of interest" description="Disordered" evidence="5">
    <location>
        <begin position="308"/>
        <end position="375"/>
    </location>
</feature>
<dbReference type="OrthoDB" id="250836at2759"/>